<dbReference type="HOGENOM" id="CLU_107551_2_0_4"/>
<organism evidence="2">
    <name type="scientific">Dechloromonas aromatica (strain RCB)</name>
    <dbReference type="NCBI Taxonomy" id="159087"/>
    <lineage>
        <taxon>Bacteria</taxon>
        <taxon>Pseudomonadati</taxon>
        <taxon>Pseudomonadota</taxon>
        <taxon>Betaproteobacteria</taxon>
        <taxon>Rhodocyclales</taxon>
        <taxon>Azonexaceae</taxon>
        <taxon>Dechloromonas</taxon>
    </lineage>
</organism>
<protein>
    <recommendedName>
        <fullName evidence="1">CHRD domain-containing protein</fullName>
    </recommendedName>
</protein>
<name>Q47EC1_DECAR</name>
<dbReference type="InterPro" id="IPR010895">
    <property type="entry name" value="CHRD"/>
</dbReference>
<gene>
    <name evidence="2" type="ordered locus">Daro_2066</name>
</gene>
<dbReference type="EMBL" id="CP000089">
    <property type="protein sequence ID" value="AAZ46810.1"/>
    <property type="molecule type" value="Genomic_DNA"/>
</dbReference>
<sequence>MTMQSSSARWLSRLVPFALLLTAFNLYADSPISISLTGAAEVPPVTTAATGMVTINVLPNRTVSGSIDTKGMVPTMAHIHEGAVGKNGPPIITLIRKDDNTFTIPADAKFSDAQYTSYLAGNLYVNVHSQAYPNGEIRAQLPGKPMRIAN</sequence>
<dbReference type="eggNOG" id="ENOG5033F0H">
    <property type="taxonomic scope" value="Bacteria"/>
</dbReference>
<dbReference type="KEGG" id="dar:Daro_2066"/>
<accession>Q47EC1</accession>
<reference evidence="2" key="1">
    <citation type="submission" date="2005-08" db="EMBL/GenBank/DDBJ databases">
        <title>Complete sequence of Dechloromonas aromatica RCB.</title>
        <authorList>
            <person name="Salinero K.K."/>
            <person name="Copeland A."/>
            <person name="Lucas S."/>
            <person name="Lapidus A."/>
            <person name="Barry K."/>
            <person name="Detter J.C."/>
            <person name="Glavina T."/>
            <person name="Hammon N."/>
            <person name="Israni S."/>
            <person name="Pitluck S."/>
            <person name="Di Bartolo G."/>
            <person name="Trong S."/>
            <person name="Schmutz J."/>
            <person name="Larimer F."/>
            <person name="Land M."/>
            <person name="Ivanova N."/>
            <person name="Richardson P."/>
        </authorList>
    </citation>
    <scope>NUCLEOTIDE SEQUENCE</scope>
    <source>
        <strain evidence="2">RCB</strain>
    </source>
</reference>
<evidence type="ECO:0000259" key="1">
    <source>
        <dbReference type="SMART" id="SM00754"/>
    </source>
</evidence>
<dbReference type="AlphaFoldDB" id="Q47EC1"/>
<dbReference type="STRING" id="159087.Daro_2066"/>
<dbReference type="SMART" id="SM00754">
    <property type="entry name" value="CHRD"/>
    <property type="match status" value="1"/>
</dbReference>
<dbReference type="Pfam" id="PF07452">
    <property type="entry name" value="CHRD"/>
    <property type="match status" value="1"/>
</dbReference>
<proteinExistence type="predicted"/>
<evidence type="ECO:0000313" key="2">
    <source>
        <dbReference type="EMBL" id="AAZ46810.1"/>
    </source>
</evidence>
<feature type="domain" description="CHRD" evidence="1">
    <location>
        <begin position="30"/>
        <end position="143"/>
    </location>
</feature>